<evidence type="ECO:0000259" key="6">
    <source>
        <dbReference type="PROSITE" id="PS50893"/>
    </source>
</evidence>
<gene>
    <name evidence="7" type="primary">mntB</name>
    <name evidence="7" type="ORF">GCM10010913_23600</name>
</gene>
<dbReference type="EMBL" id="BMIW01000015">
    <property type="protein sequence ID" value="GGG01133.1"/>
    <property type="molecule type" value="Genomic_DNA"/>
</dbReference>
<reference evidence="8" key="1">
    <citation type="journal article" date="2019" name="Int. J. Syst. Evol. Microbiol.">
        <title>The Global Catalogue of Microorganisms (GCM) 10K type strain sequencing project: providing services to taxonomists for standard genome sequencing and annotation.</title>
        <authorList>
            <consortium name="The Broad Institute Genomics Platform"/>
            <consortium name="The Broad Institute Genome Sequencing Center for Infectious Disease"/>
            <person name="Wu L."/>
            <person name="Ma J."/>
        </authorList>
    </citation>
    <scope>NUCLEOTIDE SEQUENCE [LARGE SCALE GENOMIC DNA]</scope>
    <source>
        <strain evidence="8">CGMCC 1.15420</strain>
    </source>
</reference>
<dbReference type="InterPro" id="IPR003439">
    <property type="entry name" value="ABC_transporter-like_ATP-bd"/>
</dbReference>
<evidence type="ECO:0000313" key="7">
    <source>
        <dbReference type="EMBL" id="GGG01133.1"/>
    </source>
</evidence>
<dbReference type="InterPro" id="IPR027417">
    <property type="entry name" value="P-loop_NTPase"/>
</dbReference>
<evidence type="ECO:0000256" key="1">
    <source>
        <dbReference type="ARBA" id="ARBA00005417"/>
    </source>
</evidence>
<feature type="compositionally biased region" description="Basic residues" evidence="5">
    <location>
        <begin position="263"/>
        <end position="273"/>
    </location>
</feature>
<comment type="caution">
    <text evidence="7">The sequence shown here is derived from an EMBL/GenBank/DDBJ whole genome shotgun (WGS) entry which is preliminary data.</text>
</comment>
<accession>A0ABQ1VVE6</accession>
<comment type="similarity">
    <text evidence="1">Belongs to the ABC transporter superfamily.</text>
</comment>
<evidence type="ECO:0000256" key="2">
    <source>
        <dbReference type="ARBA" id="ARBA00022448"/>
    </source>
</evidence>
<dbReference type="CDD" id="cd03235">
    <property type="entry name" value="ABC_Metallic_Cations"/>
    <property type="match status" value="1"/>
</dbReference>
<evidence type="ECO:0000313" key="8">
    <source>
        <dbReference type="Proteomes" id="UP000608420"/>
    </source>
</evidence>
<dbReference type="SMART" id="SM00382">
    <property type="entry name" value="AAA"/>
    <property type="match status" value="1"/>
</dbReference>
<dbReference type="PROSITE" id="PS00211">
    <property type="entry name" value="ABC_TRANSPORTER_1"/>
    <property type="match status" value="1"/>
</dbReference>
<dbReference type="PANTHER" id="PTHR42734:SF5">
    <property type="entry name" value="IRON TRANSPORT SYSTEM ATP-BINDING PROTEIN HI_0361-RELATED"/>
    <property type="match status" value="1"/>
</dbReference>
<keyword evidence="4 7" id="KW-0067">ATP-binding</keyword>
<keyword evidence="3" id="KW-0547">Nucleotide-binding</keyword>
<organism evidence="7 8">
    <name type="scientific">Paenibacillus aceti</name>
    <dbReference type="NCBI Taxonomy" id="1820010"/>
    <lineage>
        <taxon>Bacteria</taxon>
        <taxon>Bacillati</taxon>
        <taxon>Bacillota</taxon>
        <taxon>Bacilli</taxon>
        <taxon>Bacillales</taxon>
        <taxon>Paenibacillaceae</taxon>
        <taxon>Paenibacillus</taxon>
    </lineage>
</organism>
<evidence type="ECO:0000256" key="5">
    <source>
        <dbReference type="SAM" id="MobiDB-lite"/>
    </source>
</evidence>
<dbReference type="PROSITE" id="PS50893">
    <property type="entry name" value="ABC_TRANSPORTER_2"/>
    <property type="match status" value="1"/>
</dbReference>
<dbReference type="Proteomes" id="UP000608420">
    <property type="component" value="Unassembled WGS sequence"/>
</dbReference>
<dbReference type="GO" id="GO:0005524">
    <property type="term" value="F:ATP binding"/>
    <property type="evidence" value="ECO:0007669"/>
    <property type="project" value="UniProtKB-KW"/>
</dbReference>
<evidence type="ECO:0000256" key="3">
    <source>
        <dbReference type="ARBA" id="ARBA00022741"/>
    </source>
</evidence>
<name>A0ABQ1VVE6_9BACL</name>
<dbReference type="InterPro" id="IPR017871">
    <property type="entry name" value="ABC_transporter-like_CS"/>
</dbReference>
<dbReference type="InterPro" id="IPR003593">
    <property type="entry name" value="AAA+_ATPase"/>
</dbReference>
<keyword evidence="8" id="KW-1185">Reference proteome</keyword>
<proteinExistence type="inferred from homology"/>
<dbReference type="Gene3D" id="3.40.50.300">
    <property type="entry name" value="P-loop containing nucleotide triphosphate hydrolases"/>
    <property type="match status" value="1"/>
</dbReference>
<feature type="region of interest" description="Disordered" evidence="5">
    <location>
        <begin position="246"/>
        <end position="305"/>
    </location>
</feature>
<evidence type="ECO:0000256" key="4">
    <source>
        <dbReference type="ARBA" id="ARBA00022840"/>
    </source>
</evidence>
<dbReference type="InterPro" id="IPR050153">
    <property type="entry name" value="Metal_Ion_Import_ABC"/>
</dbReference>
<dbReference type="SUPFAM" id="SSF52540">
    <property type="entry name" value="P-loop containing nucleoside triphosphate hydrolases"/>
    <property type="match status" value="1"/>
</dbReference>
<keyword evidence="2" id="KW-0813">Transport</keyword>
<feature type="domain" description="ABC transporter" evidence="6">
    <location>
        <begin position="6"/>
        <end position="238"/>
    </location>
</feature>
<dbReference type="Pfam" id="PF00005">
    <property type="entry name" value="ABC_tran"/>
    <property type="match status" value="1"/>
</dbReference>
<protein>
    <submittedName>
        <fullName evidence="7">Manganese transport system ATP-binding protein MntB</fullName>
    </submittedName>
</protein>
<dbReference type="PANTHER" id="PTHR42734">
    <property type="entry name" value="METAL TRANSPORT SYSTEM ATP-BINDING PROTEIN TM_0124-RELATED"/>
    <property type="match status" value="1"/>
</dbReference>
<sequence length="305" mass="32870">MGIYPLEVDNLTVAYQKKPVLSSVSFRIPSGKLIGVLGPNGAGKSTMLKAVLGLIPTVGGSVKIFGQSYKESRKKVGYVPQRESVDWDFPTNALDVVMMGRYGHLGWFRRPGAKERRIAMECLAKVGMADFAGRQISQLSGGQQQRVFLARALAQNATLYFMDEPFAGVDATTEKAIISLLHELREQGKTVLVVHHDLSTVKEYFDEVVLLNGKLVAAGSTEETFTTANLQKTYGGRIAMLQDVTNASDRSDEAEVSGESSPRRSKTARRAGKAGKSSMTNAADGVDIPDEAEGADVPLGAVSRT</sequence>